<proteinExistence type="predicted"/>
<name>A0ABY6MFY2_9BACT</name>
<sequence length="1056" mass="111856">MKNRILFVFLSFCFAQIFWGGDVWGQCVGCSSDKTYISKGSGTVINGNSDWTPSGKINNGSSILRFDGPNAIYHWEENDLRIGGVVLANGAKLSLDRGNQGNNPGFSIQGGCIVIGSGSSLSMVYITELRDVTICVEEGGSLIMDSREETRNDFTLNGVEINLQGPNSEIVIGEADFTIGSGGVNITGWTGDATDLCPTTVSGVAGSSGNISWTSDSDGSEICKFLNANAGCGPAGCDVVVNGNTITGTIQNGSTICIRGNRNNALDLQNRSDLTICVASGVTFSGFFTNYNTSNKIIVNVYGTVQGDLTLNNTLSSFNVFSGGQYNNYGTLNIQNGSASNQGTVSNSVIVSTNSTYFNSGTQSGQVTLNNSSVFTNNGTQSGQVIVNNSSTFTNSGNSSNSITLNNIGSYNNSGVQSGNVTMNHPNTNFSIASGGSQTGGVVTINDGSFVNNGSITRPVTISGTGSYINNNSHTGDLNVNGNSSVINNGTMNLTNLSFNTNNSGMSFSNSNVGRLIVANSTTMNGTIVLNGISTFNNNLSFTTDNGDVTVSVNDNAELTVLGTMSLSRNSYFYLTNPGNSSPSTSVIVRNLDFPNDGGASIRPLEVGSNTYFQVLDVANLQSGTSQLIIEGEFKTGTMFNPPGTECKNTLIVGNNGGGTPIRIQVKGDGLLDVTGSASVSKNISATENGIINISCNLLMENNGDNSFTIDDNVDLTVGGNTTLNKPMYVSGNAQITLEGNLRLPNVASELVINDDVIFYVGGNTSVESPIRMNDNAYVTFDGNVNLPNVGGAQFTVNENADILITSHLIKSGGNVSVGGTGQLVICDQRLPAGSISGSYPDASSSGISIDASPAYYGGCRILPVQFLSFNATFQAQDRSAILDWSTAKEWENSHFEIERAVNSVKEWETIGQVEGTGYSDIPVAYEFTDNELPESGGNIFYRLKQVDFSGKYSYSKTQAIQVEPEESGTAWTAYPNPSSTGSEIAVELTQIDQYHEEPITLRLANMLGEGQTLRLNSPKEVSETVTNWIRQKNKGLYILDIRWGSHAQQLKLLRH</sequence>
<evidence type="ECO:0000256" key="1">
    <source>
        <dbReference type="SAM" id="SignalP"/>
    </source>
</evidence>
<feature type="chain" id="PRO_5046368833" description="T9SS type A sorting domain-containing protein" evidence="1">
    <location>
        <begin position="21"/>
        <end position="1056"/>
    </location>
</feature>
<organism evidence="2 3">
    <name type="scientific">Algoriphagus halophytocola</name>
    <dbReference type="NCBI Taxonomy" id="2991499"/>
    <lineage>
        <taxon>Bacteria</taxon>
        <taxon>Pseudomonadati</taxon>
        <taxon>Bacteroidota</taxon>
        <taxon>Cytophagia</taxon>
        <taxon>Cytophagales</taxon>
        <taxon>Cyclobacteriaceae</taxon>
        <taxon>Algoriphagus</taxon>
    </lineage>
</organism>
<dbReference type="Proteomes" id="UP001163156">
    <property type="component" value="Chromosome"/>
</dbReference>
<evidence type="ECO:0000313" key="3">
    <source>
        <dbReference type="Proteomes" id="UP001163156"/>
    </source>
</evidence>
<keyword evidence="3" id="KW-1185">Reference proteome</keyword>
<keyword evidence="1" id="KW-0732">Signal</keyword>
<protein>
    <recommendedName>
        <fullName evidence="4">T9SS type A sorting domain-containing protein</fullName>
    </recommendedName>
</protein>
<dbReference type="EMBL" id="CP110226">
    <property type="protein sequence ID" value="UZD21865.1"/>
    <property type="molecule type" value="Genomic_DNA"/>
</dbReference>
<feature type="signal peptide" evidence="1">
    <location>
        <begin position="1"/>
        <end position="20"/>
    </location>
</feature>
<gene>
    <name evidence="2" type="ORF">OM944_14455</name>
</gene>
<evidence type="ECO:0008006" key="4">
    <source>
        <dbReference type="Google" id="ProtNLM"/>
    </source>
</evidence>
<reference evidence="2" key="1">
    <citation type="submission" date="2022-10" db="EMBL/GenBank/DDBJ databases">
        <title>Algoriphagus sp. a novel bacteria isolate from halophytes salicornia europaea.</title>
        <authorList>
            <person name="Peng Y."/>
            <person name="Jiang L."/>
            <person name="Lee J."/>
        </authorList>
    </citation>
    <scope>NUCLEOTIDE SEQUENCE</scope>
    <source>
        <strain evidence="2">TR-M5</strain>
    </source>
</reference>
<dbReference type="RefSeq" id="WP_264808331.1">
    <property type="nucleotide sequence ID" value="NZ_CP110226.1"/>
</dbReference>
<evidence type="ECO:0000313" key="2">
    <source>
        <dbReference type="EMBL" id="UZD21865.1"/>
    </source>
</evidence>
<accession>A0ABY6MFY2</accession>